<gene>
    <name evidence="2" type="ORF">L6773_20200</name>
</gene>
<evidence type="ECO:0000256" key="1">
    <source>
        <dbReference type="SAM" id="Phobius"/>
    </source>
</evidence>
<comment type="caution">
    <text evidence="2">The sequence shown here is derived from an EMBL/GenBank/DDBJ whole genome shotgun (WGS) entry which is preliminary data.</text>
</comment>
<evidence type="ECO:0000313" key="3">
    <source>
        <dbReference type="Proteomes" id="UP001165366"/>
    </source>
</evidence>
<organism evidence="2 3">
    <name type="scientific">Rhodohalobacter sulfatireducens</name>
    <dbReference type="NCBI Taxonomy" id="2911366"/>
    <lineage>
        <taxon>Bacteria</taxon>
        <taxon>Pseudomonadati</taxon>
        <taxon>Balneolota</taxon>
        <taxon>Balneolia</taxon>
        <taxon>Balneolales</taxon>
        <taxon>Balneolaceae</taxon>
        <taxon>Rhodohalobacter</taxon>
    </lineage>
</organism>
<feature type="transmembrane region" description="Helical" evidence="1">
    <location>
        <begin position="6"/>
        <end position="26"/>
    </location>
</feature>
<name>A0ABS9KJ92_9BACT</name>
<dbReference type="RefSeq" id="WP_237856417.1">
    <property type="nucleotide sequence ID" value="NZ_JAKLWS010000049.1"/>
</dbReference>
<dbReference type="EMBL" id="JAKLWS010000049">
    <property type="protein sequence ID" value="MCG2590903.1"/>
    <property type="molecule type" value="Genomic_DNA"/>
</dbReference>
<keyword evidence="1" id="KW-0812">Transmembrane</keyword>
<protein>
    <submittedName>
        <fullName evidence="2">Cytochrome B</fullName>
    </submittedName>
</protein>
<keyword evidence="1" id="KW-0472">Membrane</keyword>
<reference evidence="2" key="1">
    <citation type="submission" date="2022-01" db="EMBL/GenBank/DDBJ databases">
        <authorList>
            <person name="Wang Y."/>
        </authorList>
    </citation>
    <scope>NUCLEOTIDE SEQUENCE</scope>
    <source>
        <strain evidence="2">WB101</strain>
    </source>
</reference>
<keyword evidence="1" id="KW-1133">Transmembrane helix</keyword>
<evidence type="ECO:0000313" key="2">
    <source>
        <dbReference type="EMBL" id="MCG2590903.1"/>
    </source>
</evidence>
<feature type="transmembrane region" description="Helical" evidence="1">
    <location>
        <begin position="121"/>
        <end position="143"/>
    </location>
</feature>
<feature type="transmembrane region" description="Helical" evidence="1">
    <location>
        <begin position="47"/>
        <end position="66"/>
    </location>
</feature>
<keyword evidence="3" id="KW-1185">Reference proteome</keyword>
<feature type="transmembrane region" description="Helical" evidence="1">
    <location>
        <begin position="86"/>
        <end position="109"/>
    </location>
</feature>
<reference evidence="2" key="2">
    <citation type="submission" date="2024-05" db="EMBL/GenBank/DDBJ databases">
        <title>Rhodohalobacter halophilus gen. nov., sp. nov., a moderately halophilic member of the family Balneolaceae.</title>
        <authorList>
            <person name="Xia J."/>
        </authorList>
    </citation>
    <scope>NUCLEOTIDE SEQUENCE</scope>
    <source>
        <strain evidence="2">WB101</strain>
    </source>
</reference>
<sequence length="155" mass="17946">MIYTALLVVHSLFRWFLLISLFYSIYQAFKGWSSKLPYTPRFDKIRNITVILAHVQLIVGLGLYFISPVIRQLFNNFGEAVQESAIRFYGMEHSLIMIIAIVLITIGSAKAKRLSEDVKKFKSIAIWFTIGLILILITIPWPFSPFDARPLFRIF</sequence>
<accession>A0ABS9KJ92</accession>
<dbReference type="Proteomes" id="UP001165366">
    <property type="component" value="Unassembled WGS sequence"/>
</dbReference>
<proteinExistence type="predicted"/>